<dbReference type="PANTHER" id="PTHR43163">
    <property type="entry name" value="DIPEPTIDE TRANSPORT SYSTEM PERMEASE PROTEIN DPPB-RELATED"/>
    <property type="match status" value="1"/>
</dbReference>
<keyword evidence="4 7" id="KW-0812">Transmembrane</keyword>
<keyword evidence="5 7" id="KW-1133">Transmembrane helix</keyword>
<evidence type="ECO:0000256" key="1">
    <source>
        <dbReference type="ARBA" id="ARBA00004651"/>
    </source>
</evidence>
<reference evidence="9 10" key="1">
    <citation type="journal article" date="2015" name="Int. J. Syst. Evol. Microbiol.">
        <title>Exiguobacterium enclense sp. nov., isolated from sediment.</title>
        <authorList>
            <person name="Dastager S.G."/>
            <person name="Mawlankar R."/>
            <person name="Sonalkar V.V."/>
            <person name="Thorat M.N."/>
            <person name="Mual P."/>
            <person name="Verma A."/>
            <person name="Krishnamurthi S."/>
            <person name="Tang S.K."/>
            <person name="Li W.J."/>
        </authorList>
    </citation>
    <scope>NUCLEOTIDE SEQUENCE [LARGE SCALE GENOMIC DNA]</scope>
    <source>
        <strain evidence="9 10">NIO-1109</strain>
    </source>
</reference>
<sequence>MHSIVKRLLSLSLFTLLITFSCFVLLRLLPGDPVLTLLNIDELSATLEQIEAARRELGYDQPLLVQYVRWLQDILTLRLGNSLQTGRPVIEMLLESYLVTAELALGGILIALLIALPLGIGSALMTRRSVVRLAHLVSMSGATVPGFWIGLFLVDLFAVRLGWLPVMGREGMTSLVLPALSLGFPLASVYIPLIRLNLRRELNQPYIELARMRGISERTILWRYALRGSLPPVLSVFGLTLGSLAGGVVVLEVLFAYPGVGKLMVDAILQRDYPLIQGYILLTTGIILVLHQGIRSLNRALRPDWQKGIHT</sequence>
<dbReference type="PROSITE" id="PS50928">
    <property type="entry name" value="ABC_TM1"/>
    <property type="match status" value="1"/>
</dbReference>
<comment type="caution">
    <text evidence="9">The sequence shown here is derived from an EMBL/GenBank/DDBJ whole genome shotgun (WGS) entry which is preliminary data.</text>
</comment>
<dbReference type="OrthoDB" id="9773683at2"/>
<feature type="domain" description="ABC transmembrane type-1" evidence="8">
    <location>
        <begin position="97"/>
        <end position="292"/>
    </location>
</feature>
<dbReference type="GO" id="GO:0055085">
    <property type="term" value="P:transmembrane transport"/>
    <property type="evidence" value="ECO:0007669"/>
    <property type="project" value="InterPro"/>
</dbReference>
<gene>
    <name evidence="9" type="ORF">AS033_06260</name>
</gene>
<keyword evidence="2 7" id="KW-0813">Transport</keyword>
<protein>
    <submittedName>
        <fullName evidence="9">Nickel transporter permease NikB</fullName>
    </submittedName>
</protein>
<dbReference type="GO" id="GO:0005886">
    <property type="term" value="C:plasma membrane"/>
    <property type="evidence" value="ECO:0007669"/>
    <property type="project" value="UniProtKB-SubCell"/>
</dbReference>
<dbReference type="SUPFAM" id="SSF161098">
    <property type="entry name" value="MetI-like"/>
    <property type="match status" value="1"/>
</dbReference>
<feature type="transmembrane region" description="Helical" evidence="7">
    <location>
        <begin position="276"/>
        <end position="294"/>
    </location>
</feature>
<dbReference type="Proteomes" id="UP000053797">
    <property type="component" value="Unassembled WGS sequence"/>
</dbReference>
<evidence type="ECO:0000256" key="2">
    <source>
        <dbReference type="ARBA" id="ARBA00022448"/>
    </source>
</evidence>
<dbReference type="InterPro" id="IPR000515">
    <property type="entry name" value="MetI-like"/>
</dbReference>
<evidence type="ECO:0000256" key="5">
    <source>
        <dbReference type="ARBA" id="ARBA00022989"/>
    </source>
</evidence>
<dbReference type="InterPro" id="IPR045621">
    <property type="entry name" value="BPD_transp_1_N"/>
</dbReference>
<feature type="transmembrane region" description="Helical" evidence="7">
    <location>
        <begin position="175"/>
        <end position="194"/>
    </location>
</feature>
<accession>A0A0V8GL36</accession>
<evidence type="ECO:0000256" key="7">
    <source>
        <dbReference type="RuleBase" id="RU363032"/>
    </source>
</evidence>
<dbReference type="EMBL" id="LNQL01000001">
    <property type="protein sequence ID" value="KSU50980.1"/>
    <property type="molecule type" value="Genomic_DNA"/>
</dbReference>
<feature type="transmembrane region" description="Helical" evidence="7">
    <location>
        <begin position="136"/>
        <end position="163"/>
    </location>
</feature>
<dbReference type="Pfam" id="PF19300">
    <property type="entry name" value="BPD_transp_1_N"/>
    <property type="match status" value="1"/>
</dbReference>
<dbReference type="AlphaFoldDB" id="A0A0V8GL36"/>
<dbReference type="CDD" id="cd06261">
    <property type="entry name" value="TM_PBP2"/>
    <property type="match status" value="1"/>
</dbReference>
<feature type="transmembrane region" description="Helical" evidence="7">
    <location>
        <begin position="233"/>
        <end position="256"/>
    </location>
</feature>
<proteinExistence type="inferred from homology"/>
<keyword evidence="3" id="KW-1003">Cell membrane</keyword>
<comment type="similarity">
    <text evidence="7">Belongs to the binding-protein-dependent transport system permease family.</text>
</comment>
<evidence type="ECO:0000256" key="6">
    <source>
        <dbReference type="ARBA" id="ARBA00023136"/>
    </source>
</evidence>
<dbReference type="Gene3D" id="1.10.3720.10">
    <property type="entry name" value="MetI-like"/>
    <property type="match status" value="1"/>
</dbReference>
<evidence type="ECO:0000256" key="3">
    <source>
        <dbReference type="ARBA" id="ARBA00022475"/>
    </source>
</evidence>
<name>A0A0V8GL36_9BACL</name>
<comment type="subcellular location">
    <subcellularLocation>
        <location evidence="1 7">Cell membrane</location>
        <topology evidence="1 7">Multi-pass membrane protein</topology>
    </subcellularLocation>
</comment>
<evidence type="ECO:0000259" key="8">
    <source>
        <dbReference type="PROSITE" id="PS50928"/>
    </source>
</evidence>
<evidence type="ECO:0000313" key="10">
    <source>
        <dbReference type="Proteomes" id="UP000053797"/>
    </source>
</evidence>
<evidence type="ECO:0000256" key="4">
    <source>
        <dbReference type="ARBA" id="ARBA00022692"/>
    </source>
</evidence>
<dbReference type="PANTHER" id="PTHR43163:SF6">
    <property type="entry name" value="DIPEPTIDE TRANSPORT SYSTEM PERMEASE PROTEIN DPPB-RELATED"/>
    <property type="match status" value="1"/>
</dbReference>
<organism evidence="9 10">
    <name type="scientific">Exiguobacterium indicum</name>
    <dbReference type="NCBI Taxonomy" id="296995"/>
    <lineage>
        <taxon>Bacteria</taxon>
        <taxon>Bacillati</taxon>
        <taxon>Bacillota</taxon>
        <taxon>Bacilli</taxon>
        <taxon>Bacillales</taxon>
        <taxon>Bacillales Family XII. Incertae Sedis</taxon>
        <taxon>Exiguobacterium</taxon>
    </lineage>
</organism>
<evidence type="ECO:0000313" key="9">
    <source>
        <dbReference type="EMBL" id="KSU50980.1"/>
    </source>
</evidence>
<dbReference type="RefSeq" id="WP_058264998.1">
    <property type="nucleotide sequence ID" value="NZ_FMYN01000001.1"/>
</dbReference>
<keyword evidence="6 7" id="KW-0472">Membrane</keyword>
<dbReference type="PROSITE" id="PS51257">
    <property type="entry name" value="PROKAR_LIPOPROTEIN"/>
    <property type="match status" value="1"/>
</dbReference>
<dbReference type="Pfam" id="PF00528">
    <property type="entry name" value="BPD_transp_1"/>
    <property type="match status" value="1"/>
</dbReference>
<dbReference type="InterPro" id="IPR035906">
    <property type="entry name" value="MetI-like_sf"/>
</dbReference>
<feature type="transmembrane region" description="Helical" evidence="7">
    <location>
        <begin position="103"/>
        <end position="124"/>
    </location>
</feature>